<organism evidence="2 3">
    <name type="scientific">Clostridium estertheticum subsp. estertheticum</name>
    <dbReference type="NCBI Taxonomy" id="1552"/>
    <lineage>
        <taxon>Bacteria</taxon>
        <taxon>Bacillati</taxon>
        <taxon>Bacillota</taxon>
        <taxon>Clostridia</taxon>
        <taxon>Eubacteriales</taxon>
        <taxon>Clostridiaceae</taxon>
        <taxon>Clostridium</taxon>
    </lineage>
</organism>
<dbReference type="STRING" id="1552.A7L45_04400"/>
<dbReference type="EMBL" id="CP015756">
    <property type="protein sequence ID" value="APC39352.1"/>
    <property type="molecule type" value="Genomic_DNA"/>
</dbReference>
<evidence type="ECO:0000313" key="3">
    <source>
        <dbReference type="Proteomes" id="UP000182569"/>
    </source>
</evidence>
<evidence type="ECO:0008006" key="4">
    <source>
        <dbReference type="Google" id="ProtNLM"/>
    </source>
</evidence>
<evidence type="ECO:0000313" key="2">
    <source>
        <dbReference type="EMBL" id="APC39352.1"/>
    </source>
</evidence>
<evidence type="ECO:0000256" key="1">
    <source>
        <dbReference type="ARBA" id="ARBA00022833"/>
    </source>
</evidence>
<dbReference type="Gene3D" id="3.40.630.10">
    <property type="entry name" value="Zn peptidases"/>
    <property type="match status" value="1"/>
</dbReference>
<name>A0A1J0GEC0_9CLOT</name>
<accession>A0A1J0GEC0</accession>
<protein>
    <recommendedName>
        <fullName evidence="4">M20/M25/M40 family metallo-hydrolase</fullName>
    </recommendedName>
</protein>
<dbReference type="InterPro" id="IPR002933">
    <property type="entry name" value="Peptidase_M20"/>
</dbReference>
<gene>
    <name evidence="2" type="ORF">A7L45_04400</name>
</gene>
<dbReference type="InterPro" id="IPR050072">
    <property type="entry name" value="Peptidase_M20A"/>
</dbReference>
<dbReference type="AlphaFoldDB" id="A0A1J0GEC0"/>
<dbReference type="KEGG" id="ceu:A7L45_04400"/>
<reference evidence="3" key="1">
    <citation type="journal article" date="2016" name="Front. Microbiol.">
        <title>Complete Genome Sequence of Clostridium estertheticum DSM 8809, a Microbe Identified in Spoiled Vacuum Packed Beef.</title>
        <authorList>
            <person name="Yu Z."/>
            <person name="Gunn L."/>
            <person name="Brennan E."/>
            <person name="Reid R."/>
            <person name="Wall P.G."/>
            <person name="Gaora O.P."/>
            <person name="Hurley D."/>
            <person name="Bolton D."/>
            <person name="Fanning S."/>
        </authorList>
    </citation>
    <scope>NUCLEOTIDE SEQUENCE [LARGE SCALE GENOMIC DNA]</scope>
    <source>
        <strain evidence="3">DSM 8809</strain>
    </source>
</reference>
<dbReference type="SUPFAM" id="SSF53187">
    <property type="entry name" value="Zn-dependent exopeptidases"/>
    <property type="match status" value="1"/>
</dbReference>
<proteinExistence type="predicted"/>
<dbReference type="Proteomes" id="UP000182569">
    <property type="component" value="Chromosome"/>
</dbReference>
<dbReference type="PANTHER" id="PTHR43808:SF8">
    <property type="entry name" value="PEPTIDASE M20 DIMERISATION DOMAIN-CONTAINING PROTEIN"/>
    <property type="match status" value="1"/>
</dbReference>
<dbReference type="GO" id="GO:0016787">
    <property type="term" value="F:hydrolase activity"/>
    <property type="evidence" value="ECO:0007669"/>
    <property type="project" value="InterPro"/>
</dbReference>
<dbReference type="Pfam" id="PF01546">
    <property type="entry name" value="Peptidase_M20"/>
    <property type="match status" value="1"/>
</dbReference>
<dbReference type="PANTHER" id="PTHR43808">
    <property type="entry name" value="ACETYLORNITHINE DEACETYLASE"/>
    <property type="match status" value="1"/>
</dbReference>
<sequence length="136" mass="15464">MCKLQIDIRTVPGQNHQEILSDIKALLAEIESRSKAKFDIKVFNDKVALKNKSDDQFIKLTLDTATELFGSRYKAKGVTYCTDASIFVPSFNNNLSVIICGPGEETQAHKPNEYVKTKKYIDSIKLYKEIALRYLK</sequence>
<keyword evidence="1" id="KW-0862">Zinc</keyword>
<keyword evidence="3" id="KW-1185">Reference proteome</keyword>
<dbReference type="Gene3D" id="3.30.70.360">
    <property type="match status" value="1"/>
</dbReference>